<feature type="compositionally biased region" description="Acidic residues" evidence="1">
    <location>
        <begin position="368"/>
        <end position="390"/>
    </location>
</feature>
<dbReference type="OrthoDB" id="5852766at2759"/>
<evidence type="ECO:0000256" key="1">
    <source>
        <dbReference type="SAM" id="MobiDB-lite"/>
    </source>
</evidence>
<proteinExistence type="predicted"/>
<gene>
    <name evidence="2" type="ORF">ANCDUO_04953</name>
</gene>
<dbReference type="EMBL" id="KN727902">
    <property type="protein sequence ID" value="KIH64732.1"/>
    <property type="molecule type" value="Genomic_DNA"/>
</dbReference>
<keyword evidence="3" id="KW-1185">Reference proteome</keyword>
<reference evidence="2 3" key="1">
    <citation type="submission" date="2013-12" db="EMBL/GenBank/DDBJ databases">
        <title>Draft genome of the parsitic nematode Ancylostoma duodenale.</title>
        <authorList>
            <person name="Mitreva M."/>
        </authorList>
    </citation>
    <scope>NUCLEOTIDE SEQUENCE [LARGE SCALE GENOMIC DNA]</scope>
    <source>
        <strain evidence="2 3">Zhejiang</strain>
    </source>
</reference>
<evidence type="ECO:0000313" key="3">
    <source>
        <dbReference type="Proteomes" id="UP000054047"/>
    </source>
</evidence>
<organism evidence="2 3">
    <name type="scientific">Ancylostoma duodenale</name>
    <dbReference type="NCBI Taxonomy" id="51022"/>
    <lineage>
        <taxon>Eukaryota</taxon>
        <taxon>Metazoa</taxon>
        <taxon>Ecdysozoa</taxon>
        <taxon>Nematoda</taxon>
        <taxon>Chromadorea</taxon>
        <taxon>Rhabditida</taxon>
        <taxon>Rhabditina</taxon>
        <taxon>Rhabditomorpha</taxon>
        <taxon>Strongyloidea</taxon>
        <taxon>Ancylostomatidae</taxon>
        <taxon>Ancylostomatinae</taxon>
        <taxon>Ancylostoma</taxon>
    </lineage>
</organism>
<sequence length="400" mass="45868">MTKLFPALLTVDRGGGEEKKRVGLELERQAKVMFKICAALMKMMDNPKCFMTMFKFTMGMLEKNVVGNNLTLREFLKWLNTLAMKCTDSDHTVERALNTIADDLIQVLSEERFFCTNVRSESSTYVKDDECKYKFVEHASQGTICDFLASSIDKSLVAVRTVISFAGSFQAKDQRIFVVDEVLVAALTKCDHCCELTSRLLPLHSQFAVQRERLVQTLTTLFSAVQEPVDLMLSNVKTVPEMIEWKSLAMLSKLLKERLQAIMAIADEHVGIFNPEELKGRKKNVRKDEIIYVKYVRAREALQSRVLLMSEALKEDRLNFQVKKNTIGMRDFRINLNTLKTRVVQNEEEKPRKKKKRATQSMERPEGQENEEEETRDVEGDDDTTMDVDEGNASQQSVVY</sequence>
<evidence type="ECO:0000313" key="2">
    <source>
        <dbReference type="EMBL" id="KIH64732.1"/>
    </source>
</evidence>
<accession>A0A0C2DPZ6</accession>
<dbReference type="Proteomes" id="UP000054047">
    <property type="component" value="Unassembled WGS sequence"/>
</dbReference>
<dbReference type="AlphaFoldDB" id="A0A0C2DPZ6"/>
<protein>
    <recommendedName>
        <fullName evidence="4">FANCI solenoid 4 domain-containing protein</fullName>
    </recommendedName>
</protein>
<name>A0A0C2DPZ6_9BILA</name>
<evidence type="ECO:0008006" key="4">
    <source>
        <dbReference type="Google" id="ProtNLM"/>
    </source>
</evidence>
<feature type="region of interest" description="Disordered" evidence="1">
    <location>
        <begin position="345"/>
        <end position="400"/>
    </location>
</feature>